<feature type="region of interest" description="Disordered" evidence="1">
    <location>
        <begin position="154"/>
        <end position="174"/>
    </location>
</feature>
<name>A0ABD3ML42_9STRA</name>
<dbReference type="InterPro" id="IPR019410">
    <property type="entry name" value="Methyltransf_16"/>
</dbReference>
<evidence type="ECO:0000313" key="3">
    <source>
        <dbReference type="Proteomes" id="UP001530293"/>
    </source>
</evidence>
<feature type="compositionally biased region" description="Polar residues" evidence="1">
    <location>
        <begin position="154"/>
        <end position="165"/>
    </location>
</feature>
<reference evidence="2 3" key="1">
    <citation type="submission" date="2024-10" db="EMBL/GenBank/DDBJ databases">
        <title>Updated reference genomes for cyclostephanoid diatoms.</title>
        <authorList>
            <person name="Roberts W.R."/>
            <person name="Alverson A.J."/>
        </authorList>
    </citation>
    <scope>NUCLEOTIDE SEQUENCE [LARGE SCALE GENOMIC DNA]</scope>
    <source>
        <strain evidence="2 3">AJA232-27</strain>
    </source>
</reference>
<dbReference type="Pfam" id="PF10294">
    <property type="entry name" value="Methyltransf_16"/>
    <property type="match status" value="1"/>
</dbReference>
<comment type="caution">
    <text evidence="2">The sequence shown here is derived from an EMBL/GenBank/DDBJ whole genome shotgun (WGS) entry which is preliminary data.</text>
</comment>
<dbReference type="PANTHER" id="PTHR14614">
    <property type="entry name" value="HEPATOCELLULAR CARCINOMA-ASSOCIATED ANTIGEN"/>
    <property type="match status" value="1"/>
</dbReference>
<dbReference type="Proteomes" id="UP001530293">
    <property type="component" value="Unassembled WGS sequence"/>
</dbReference>
<feature type="region of interest" description="Disordered" evidence="1">
    <location>
        <begin position="98"/>
        <end position="127"/>
    </location>
</feature>
<protein>
    <submittedName>
        <fullName evidence="2">Uncharacterized protein</fullName>
    </submittedName>
</protein>
<dbReference type="AlphaFoldDB" id="A0ABD3ML42"/>
<sequence>MATTTRRTIPLHQSRAKLQRCYFIVRISSTFIRTPFIASFQVVPPTPTVDYRTSRRTLIADDDGDADVDSSVFNANSILGETLDISLHDGKYSWSNAGAAQRQREDIRSPINTPSTTSSESVSSAHTRNRYKRIQFPGCGSILLHQQPDSFVEPNTSIDVQSNSGAGARSRQKGRTGVTLWSASHVISNYIDMQWSTDGAWCKCDNSRWVVLELGAGLGLCSVVAAKHGMDVISTDNDPTVLSLLKENLQRNQSSTNNPSKQQVHVHSLDWATVASDPNAEYTHPALVQLESLSGVDLILLSDVIYGATQSSWNALLVLLNKLRSQRRRLRVEQSSAIRRHSPSVDPIVLLGYTQRRRDMTPQDEARFFAMVHAARMEAVLIPSTCIPHGEKYLLTSLFELRWVDEAREADFV</sequence>
<dbReference type="CDD" id="cd02440">
    <property type="entry name" value="AdoMet_MTases"/>
    <property type="match status" value="1"/>
</dbReference>
<dbReference type="InterPro" id="IPR029063">
    <property type="entry name" value="SAM-dependent_MTases_sf"/>
</dbReference>
<gene>
    <name evidence="2" type="ORF">ACHAWU_001611</name>
</gene>
<evidence type="ECO:0000313" key="2">
    <source>
        <dbReference type="EMBL" id="KAL3762666.1"/>
    </source>
</evidence>
<dbReference type="EMBL" id="JALLBG020000131">
    <property type="protein sequence ID" value="KAL3762666.1"/>
    <property type="molecule type" value="Genomic_DNA"/>
</dbReference>
<proteinExistence type="predicted"/>
<accession>A0ABD3ML42</accession>
<dbReference type="Gene3D" id="3.40.50.150">
    <property type="entry name" value="Vaccinia Virus protein VP39"/>
    <property type="match status" value="1"/>
</dbReference>
<dbReference type="SUPFAM" id="SSF53335">
    <property type="entry name" value="S-adenosyl-L-methionine-dependent methyltransferases"/>
    <property type="match status" value="1"/>
</dbReference>
<organism evidence="2 3">
    <name type="scientific">Discostella pseudostelligera</name>
    <dbReference type="NCBI Taxonomy" id="259834"/>
    <lineage>
        <taxon>Eukaryota</taxon>
        <taxon>Sar</taxon>
        <taxon>Stramenopiles</taxon>
        <taxon>Ochrophyta</taxon>
        <taxon>Bacillariophyta</taxon>
        <taxon>Coscinodiscophyceae</taxon>
        <taxon>Thalassiosirophycidae</taxon>
        <taxon>Stephanodiscales</taxon>
        <taxon>Stephanodiscaceae</taxon>
        <taxon>Discostella</taxon>
    </lineage>
</organism>
<feature type="compositionally biased region" description="Low complexity" evidence="1">
    <location>
        <begin position="113"/>
        <end position="126"/>
    </location>
</feature>
<evidence type="ECO:0000256" key="1">
    <source>
        <dbReference type="SAM" id="MobiDB-lite"/>
    </source>
</evidence>
<keyword evidence="3" id="KW-1185">Reference proteome</keyword>